<dbReference type="Pfam" id="PF01476">
    <property type="entry name" value="LysM"/>
    <property type="match status" value="1"/>
</dbReference>
<comment type="caution">
    <text evidence="4">The sequence shown here is derived from an EMBL/GenBank/DDBJ whole genome shotgun (WGS) entry which is preliminary data.</text>
</comment>
<evidence type="ECO:0000313" key="5">
    <source>
        <dbReference type="Proteomes" id="UP000269289"/>
    </source>
</evidence>
<evidence type="ECO:0000259" key="3">
    <source>
        <dbReference type="PROSITE" id="PS51782"/>
    </source>
</evidence>
<evidence type="ECO:0000256" key="1">
    <source>
        <dbReference type="SAM" id="MobiDB-lite"/>
    </source>
</evidence>
<keyword evidence="2" id="KW-0812">Transmembrane</keyword>
<name>A0A3M2JD68_9CELL</name>
<dbReference type="PROSITE" id="PS51782">
    <property type="entry name" value="LYSM"/>
    <property type="match status" value="1"/>
</dbReference>
<organism evidence="4 5">
    <name type="scientific">Cellulomonas triticagri</name>
    <dbReference type="NCBI Taxonomy" id="2483352"/>
    <lineage>
        <taxon>Bacteria</taxon>
        <taxon>Bacillati</taxon>
        <taxon>Actinomycetota</taxon>
        <taxon>Actinomycetes</taxon>
        <taxon>Micrococcales</taxon>
        <taxon>Cellulomonadaceae</taxon>
        <taxon>Cellulomonas</taxon>
    </lineage>
</organism>
<keyword evidence="2" id="KW-1133">Transmembrane helix</keyword>
<keyword evidence="2" id="KW-0472">Membrane</keyword>
<dbReference type="Proteomes" id="UP000269289">
    <property type="component" value="Unassembled WGS sequence"/>
</dbReference>
<proteinExistence type="predicted"/>
<dbReference type="InterPro" id="IPR018392">
    <property type="entry name" value="LysM"/>
</dbReference>
<dbReference type="EMBL" id="RFFI01000067">
    <property type="protein sequence ID" value="RMI08915.1"/>
    <property type="molecule type" value="Genomic_DNA"/>
</dbReference>
<accession>A0A3M2JD68</accession>
<dbReference type="Gene3D" id="3.10.350.10">
    <property type="entry name" value="LysM domain"/>
    <property type="match status" value="1"/>
</dbReference>
<protein>
    <submittedName>
        <fullName evidence="4">LysM peptidoglycan-binding domain-containing protein</fullName>
    </submittedName>
</protein>
<dbReference type="RefSeq" id="WP_147463546.1">
    <property type="nucleotide sequence ID" value="NZ_RFFI01000067.1"/>
</dbReference>
<sequence length="169" mass="17133">MSAIAVQPRISVTRPRATVGQRPGAAVSSRVAGRGSHPGVAVVTRPLAVADRPVVTRPAVTRSAAPQAGTSRPAPLRLTRRGRAVVVLLGLLLAVAGVMGGRAVADGPERALEVVSHPVASGETLWQIASDIAAPGEDVRDVVLALQDLNGMSSASLQAGEVILLPAGD</sequence>
<dbReference type="InterPro" id="IPR036779">
    <property type="entry name" value="LysM_dom_sf"/>
</dbReference>
<dbReference type="OrthoDB" id="5084290at2"/>
<evidence type="ECO:0000313" key="4">
    <source>
        <dbReference type="EMBL" id="RMI08915.1"/>
    </source>
</evidence>
<feature type="domain" description="LysM" evidence="3">
    <location>
        <begin position="115"/>
        <end position="165"/>
    </location>
</feature>
<dbReference type="AlphaFoldDB" id="A0A3M2JD68"/>
<feature type="transmembrane region" description="Helical" evidence="2">
    <location>
        <begin position="84"/>
        <end position="105"/>
    </location>
</feature>
<evidence type="ECO:0000256" key="2">
    <source>
        <dbReference type="SAM" id="Phobius"/>
    </source>
</evidence>
<keyword evidence="5" id="KW-1185">Reference proteome</keyword>
<gene>
    <name evidence="4" type="ORF">EBM89_12570</name>
</gene>
<feature type="region of interest" description="Disordered" evidence="1">
    <location>
        <begin position="15"/>
        <end position="37"/>
    </location>
</feature>
<reference evidence="4 5" key="1">
    <citation type="submission" date="2018-10" db="EMBL/GenBank/DDBJ databases">
        <title>Isolation, diversity and antifungal activity of actinobacteria from wheat.</title>
        <authorList>
            <person name="Han C."/>
        </authorList>
    </citation>
    <scope>NUCLEOTIDE SEQUENCE [LARGE SCALE GENOMIC DNA]</scope>
    <source>
        <strain evidence="4 5">NEAU-YY56</strain>
    </source>
</reference>